<dbReference type="AlphaFoldDB" id="A0AAE0E451"/>
<gene>
    <name evidence="1" type="ORF">Dsin_019575</name>
</gene>
<comment type="caution">
    <text evidence="1">The sequence shown here is derived from an EMBL/GenBank/DDBJ whole genome shotgun (WGS) entry which is preliminary data.</text>
</comment>
<reference evidence="1" key="1">
    <citation type="journal article" date="2023" name="Plant J.">
        <title>Genome sequences and population genomics provide insights into the demographic history, inbreeding, and mutation load of two 'living fossil' tree species of Dipteronia.</title>
        <authorList>
            <person name="Feng Y."/>
            <person name="Comes H.P."/>
            <person name="Chen J."/>
            <person name="Zhu S."/>
            <person name="Lu R."/>
            <person name="Zhang X."/>
            <person name="Li P."/>
            <person name="Qiu J."/>
            <person name="Olsen K.M."/>
            <person name="Qiu Y."/>
        </authorList>
    </citation>
    <scope>NUCLEOTIDE SEQUENCE</scope>
    <source>
        <strain evidence="1">NBL</strain>
    </source>
</reference>
<accession>A0AAE0E451</accession>
<dbReference type="Pfam" id="PF04827">
    <property type="entry name" value="Plant_tran"/>
    <property type="match status" value="1"/>
</dbReference>
<keyword evidence="2" id="KW-1185">Reference proteome</keyword>
<protein>
    <submittedName>
        <fullName evidence="1">Uncharacterized protein</fullName>
    </submittedName>
</protein>
<dbReference type="EMBL" id="JANJYJ010000006">
    <property type="protein sequence ID" value="KAK3205529.1"/>
    <property type="molecule type" value="Genomic_DNA"/>
</dbReference>
<proteinExistence type="predicted"/>
<evidence type="ECO:0000313" key="1">
    <source>
        <dbReference type="EMBL" id="KAK3205529.1"/>
    </source>
</evidence>
<sequence>MARNNFNARMLELIEEEEDDDYGILLGMAAIERERLAIESRGPRHGGSVPSHVVIDRDKIEGHVHEPTIIFKAVASYDLWIRHAFFGLPGSHNDINVLERSFYLVNSEKVVLLL</sequence>
<dbReference type="InterPro" id="IPR006912">
    <property type="entry name" value="Harbinger_derived_prot"/>
</dbReference>
<name>A0AAE0E451_9ROSI</name>
<organism evidence="1 2">
    <name type="scientific">Dipteronia sinensis</name>
    <dbReference type="NCBI Taxonomy" id="43782"/>
    <lineage>
        <taxon>Eukaryota</taxon>
        <taxon>Viridiplantae</taxon>
        <taxon>Streptophyta</taxon>
        <taxon>Embryophyta</taxon>
        <taxon>Tracheophyta</taxon>
        <taxon>Spermatophyta</taxon>
        <taxon>Magnoliopsida</taxon>
        <taxon>eudicotyledons</taxon>
        <taxon>Gunneridae</taxon>
        <taxon>Pentapetalae</taxon>
        <taxon>rosids</taxon>
        <taxon>malvids</taxon>
        <taxon>Sapindales</taxon>
        <taxon>Sapindaceae</taxon>
        <taxon>Hippocastanoideae</taxon>
        <taxon>Acereae</taxon>
        <taxon>Dipteronia</taxon>
    </lineage>
</organism>
<dbReference type="Proteomes" id="UP001281410">
    <property type="component" value="Unassembled WGS sequence"/>
</dbReference>
<evidence type="ECO:0000313" key="2">
    <source>
        <dbReference type="Proteomes" id="UP001281410"/>
    </source>
</evidence>